<gene>
    <name evidence="2" type="ORF">AVDCRST_MAG02-3020</name>
</gene>
<feature type="compositionally biased region" description="Gly residues" evidence="1">
    <location>
        <begin position="62"/>
        <end position="73"/>
    </location>
</feature>
<feature type="compositionally biased region" description="Pro residues" evidence="1">
    <location>
        <begin position="14"/>
        <end position="25"/>
    </location>
</feature>
<reference evidence="2" key="1">
    <citation type="submission" date="2020-02" db="EMBL/GenBank/DDBJ databases">
        <authorList>
            <person name="Meier V. D."/>
        </authorList>
    </citation>
    <scope>NUCLEOTIDE SEQUENCE</scope>
    <source>
        <strain evidence="2">AVDCRST_MAG02</strain>
    </source>
</reference>
<evidence type="ECO:0000313" key="2">
    <source>
        <dbReference type="EMBL" id="CAA9461448.1"/>
    </source>
</evidence>
<dbReference type="EMBL" id="CADCVH010000079">
    <property type="protein sequence ID" value="CAA9461448.1"/>
    <property type="molecule type" value="Genomic_DNA"/>
</dbReference>
<feature type="region of interest" description="Disordered" evidence="1">
    <location>
        <begin position="59"/>
        <end position="88"/>
    </location>
</feature>
<protein>
    <submittedName>
        <fullName evidence="2">Uncharacterized protein</fullName>
    </submittedName>
</protein>
<feature type="compositionally biased region" description="Low complexity" evidence="1">
    <location>
        <begin position="74"/>
        <end position="88"/>
    </location>
</feature>
<feature type="non-terminal residue" evidence="2">
    <location>
        <position position="1"/>
    </location>
</feature>
<feature type="region of interest" description="Disordered" evidence="1">
    <location>
        <begin position="124"/>
        <end position="163"/>
    </location>
</feature>
<feature type="region of interest" description="Disordered" evidence="1">
    <location>
        <begin position="1"/>
        <end position="44"/>
    </location>
</feature>
<organism evidence="2">
    <name type="scientific">uncultured Rubrobacteraceae bacterium</name>
    <dbReference type="NCBI Taxonomy" id="349277"/>
    <lineage>
        <taxon>Bacteria</taxon>
        <taxon>Bacillati</taxon>
        <taxon>Actinomycetota</taxon>
        <taxon>Rubrobacteria</taxon>
        <taxon>Rubrobacterales</taxon>
        <taxon>Rubrobacteraceae</taxon>
        <taxon>environmental samples</taxon>
    </lineage>
</organism>
<accession>A0A6J4R1J2</accession>
<evidence type="ECO:0000256" key="1">
    <source>
        <dbReference type="SAM" id="MobiDB-lite"/>
    </source>
</evidence>
<feature type="non-terminal residue" evidence="2">
    <location>
        <position position="163"/>
    </location>
</feature>
<feature type="compositionally biased region" description="Basic and acidic residues" evidence="1">
    <location>
        <begin position="124"/>
        <end position="136"/>
    </location>
</feature>
<feature type="compositionally biased region" description="Gly residues" evidence="1">
    <location>
        <begin position="150"/>
        <end position="163"/>
    </location>
</feature>
<sequence>GGRQADRSGTRGLPPRPGRAVPPPGQGHRTAAAPGGGHHRGARGIRVFAGRLAAGRVRAGGAAAGGGRGGGAGPVRPGGRTDAARGPWLPALAPAGVVAGGDLAGDGRGGVPVALRRVQAGLRVPDHGLRRPDDPVPQRPRRARRLLPRGPGGDPRGTAGDGL</sequence>
<dbReference type="AlphaFoldDB" id="A0A6J4R1J2"/>
<proteinExistence type="predicted"/>
<name>A0A6J4R1J2_9ACTN</name>